<accession>A0ACC2JU97</accession>
<name>A0ACC2JU97_9PEZI</name>
<keyword evidence="2" id="KW-1185">Reference proteome</keyword>
<evidence type="ECO:0000313" key="2">
    <source>
        <dbReference type="Proteomes" id="UP001153332"/>
    </source>
</evidence>
<comment type="caution">
    <text evidence="1">The sequence shown here is derived from an EMBL/GenBank/DDBJ whole genome shotgun (WGS) entry which is preliminary data.</text>
</comment>
<dbReference type="Proteomes" id="UP001153332">
    <property type="component" value="Unassembled WGS sequence"/>
</dbReference>
<proteinExistence type="predicted"/>
<reference evidence="1" key="1">
    <citation type="submission" date="2022-12" db="EMBL/GenBank/DDBJ databases">
        <title>Genome Sequence of Lasiodiplodia mahajangana.</title>
        <authorList>
            <person name="Buettner E."/>
        </authorList>
    </citation>
    <scope>NUCLEOTIDE SEQUENCE</scope>
    <source>
        <strain evidence="1">VT137</strain>
    </source>
</reference>
<sequence>MRQFCPSFRTFVFGVFASFFIGLLGVNAVAIPRDDVDQRQSDGSQTCERTKVAILGAGIAGITTAQALSNSSIADFIILEYQDRVGGRVHSAPFGIGVDGKPLLIEYGANWIQGLGHPGKRENPIWTFVSVKDIHQHSYEARHNILTYNETGLADFSGEIEAFENAMEEMSERAGEILKDNLQDPTVRTGFSLVGWKPSQRKYPAAAEAVEWWLYDGEQATTPEDSSLVFNAAVSNFTFLQFSNEDNFVIDQRGHSAWIEGEASTFLSPNDPRLRLNTKAKNITYGPEGVIVMTESGSCVQADYAVCTFSVGVLQHENAINFDPALPTWKKTAIEMFEIGVYTKIFMQFPYKFWPADTEFFLYADPYERGWYPIWQSLDVEGFFPGSHILFVTLTEEQAHRAEKMTDKETLKEVMGVLRSMFPNVEIPQPSAFTYPRWSEVPWAYGSFSVWPAGTTLEMHQNLRANVDRLWFTGEHTSASYFGYMQGAWFEGQDAGNRIAGLISGKCIGDPSKGECGERISYDTLHGTTPENEYDEQNGWDEEGFQAIGVE</sequence>
<dbReference type="EMBL" id="JAPUUL010000371">
    <property type="protein sequence ID" value="KAJ8131036.1"/>
    <property type="molecule type" value="Genomic_DNA"/>
</dbReference>
<organism evidence="1 2">
    <name type="scientific">Lasiodiplodia mahajangana</name>
    <dbReference type="NCBI Taxonomy" id="1108764"/>
    <lineage>
        <taxon>Eukaryota</taxon>
        <taxon>Fungi</taxon>
        <taxon>Dikarya</taxon>
        <taxon>Ascomycota</taxon>
        <taxon>Pezizomycotina</taxon>
        <taxon>Dothideomycetes</taxon>
        <taxon>Dothideomycetes incertae sedis</taxon>
        <taxon>Botryosphaeriales</taxon>
        <taxon>Botryosphaeriaceae</taxon>
        <taxon>Lasiodiplodia</taxon>
    </lineage>
</organism>
<gene>
    <name evidence="1" type="ORF">O1611_g2592</name>
</gene>
<protein>
    <submittedName>
        <fullName evidence="1">Uncharacterized protein</fullName>
    </submittedName>
</protein>
<evidence type="ECO:0000313" key="1">
    <source>
        <dbReference type="EMBL" id="KAJ8131036.1"/>
    </source>
</evidence>